<comment type="pathway">
    <text evidence="7">Cofactor biosynthesis; pyridoxine 5'-phosphate biosynthesis; pyridoxine 5'-phosphate from D-erythrose 4-phosphate: step 4/5.</text>
</comment>
<dbReference type="RefSeq" id="WP_123290885.1">
    <property type="nucleotide sequence ID" value="NZ_RJVA01000013.1"/>
</dbReference>
<comment type="caution">
    <text evidence="8">The sequence shown here is derived from an EMBL/GenBank/DDBJ whole genome shotgun (WGS) entry which is preliminary data.</text>
</comment>
<dbReference type="PANTHER" id="PTHR30004">
    <property type="entry name" value="4-HYDROXYTHREONINE-4-PHOSPHATE DEHYDROGENASE"/>
    <property type="match status" value="1"/>
</dbReference>
<dbReference type="Gene3D" id="3.40.718.10">
    <property type="entry name" value="Isopropylmalate Dehydrogenase"/>
    <property type="match status" value="1"/>
</dbReference>
<evidence type="ECO:0000313" key="8">
    <source>
        <dbReference type="EMBL" id="ROQ91175.1"/>
    </source>
</evidence>
<dbReference type="EC" id="1.1.1.262" evidence="7"/>
<dbReference type="OrthoDB" id="9801783at2"/>
<reference evidence="8 9" key="1">
    <citation type="submission" date="2018-11" db="EMBL/GenBank/DDBJ databases">
        <title>Genomic Encyclopedia of Type Strains, Phase IV (KMG-IV): sequencing the most valuable type-strain genomes for metagenomic binning, comparative biology and taxonomic classification.</title>
        <authorList>
            <person name="Goeker M."/>
        </authorList>
    </citation>
    <scope>NUCLEOTIDE SEQUENCE [LARGE SCALE GENOMIC DNA]</scope>
    <source>
        <strain evidence="8 9">DSM 22027</strain>
    </source>
</reference>
<dbReference type="GO" id="GO:0051287">
    <property type="term" value="F:NAD binding"/>
    <property type="evidence" value="ECO:0007669"/>
    <property type="project" value="InterPro"/>
</dbReference>
<dbReference type="HAMAP" id="MF_00536">
    <property type="entry name" value="PdxA"/>
    <property type="match status" value="1"/>
</dbReference>
<keyword evidence="3 7" id="KW-0521">NADP</keyword>
<sequence>MESKATFQRVRLAVTMGDPAGVGPEVIVKALQHPWVQTACRPVIIGDVTALRRAMDLLGIALPLKIVHELHELPTQSPEGVCVLCRTPLSLEDIAYGRPSAAACRETVQFIRTAVGMTVNKLADAVVTGPIHKDALHRHGFPFPGHTEFLQDLTGASHVVMMLAGPKLRVALATIHCALRDVPERITYESLLDTLETLATSLRRDFGLARPKVAVSGLNPHAGEAGRFGREELDVIAPAVNRFRDTHPWCDVSGPHPPDTVFFRAFEGHFDAVLALYHDQGLIPLKLVHFYEAANVTLGLPIVRTSVDHGTGYDIAGKGLAHCGSLLFAMQTAVTMVRHRNAERILA</sequence>
<dbReference type="EMBL" id="RJVA01000013">
    <property type="protein sequence ID" value="ROQ91175.1"/>
    <property type="molecule type" value="Genomic_DNA"/>
</dbReference>
<dbReference type="GO" id="GO:0008615">
    <property type="term" value="P:pyridoxine biosynthetic process"/>
    <property type="evidence" value="ECO:0007669"/>
    <property type="project" value="UniProtKB-UniRule"/>
</dbReference>
<keyword evidence="2 7" id="KW-0479">Metal-binding</keyword>
<dbReference type="PANTHER" id="PTHR30004:SF6">
    <property type="entry name" value="D-THREONATE 4-PHOSPHATE DEHYDROGENASE"/>
    <property type="match status" value="1"/>
</dbReference>
<dbReference type="InterPro" id="IPR037510">
    <property type="entry name" value="PdxA"/>
</dbReference>
<feature type="binding site" evidence="7">
    <location>
        <position position="147"/>
    </location>
    <ligand>
        <name>substrate</name>
    </ligand>
</feature>
<dbReference type="GO" id="GO:0042823">
    <property type="term" value="P:pyridoxal phosphate biosynthetic process"/>
    <property type="evidence" value="ECO:0007669"/>
    <property type="project" value="UniProtKB-UniRule"/>
</dbReference>
<feature type="binding site" evidence="7">
    <location>
        <position position="176"/>
    </location>
    <ligand>
        <name>a divalent metal cation</name>
        <dbReference type="ChEBI" id="CHEBI:60240"/>
        <note>ligand shared between dimeric partners</note>
    </ligand>
</feature>
<gene>
    <name evidence="7" type="primary">pdxA</name>
    <name evidence="8" type="ORF">EDC27_2460</name>
</gene>
<comment type="miscellaneous">
    <text evidence="7">The active site is located at the dimer interface.</text>
</comment>
<evidence type="ECO:0000256" key="1">
    <source>
        <dbReference type="ARBA" id="ARBA00022490"/>
    </source>
</evidence>
<keyword evidence="6 7" id="KW-0664">Pyridoxine biosynthesis</keyword>
<keyword evidence="9" id="KW-1185">Reference proteome</keyword>
<evidence type="ECO:0000313" key="9">
    <source>
        <dbReference type="Proteomes" id="UP000276223"/>
    </source>
</evidence>
<feature type="binding site" evidence="7">
    <location>
        <position position="286"/>
    </location>
    <ligand>
        <name>substrate</name>
    </ligand>
</feature>
<comment type="subunit">
    <text evidence="7">Homodimer.</text>
</comment>
<comment type="cofactor">
    <cofactor evidence="7">
        <name>a divalent metal cation</name>
        <dbReference type="ChEBI" id="CHEBI:60240"/>
    </cofactor>
    <text evidence="7">Binds 1 divalent metal cation per subunit.</text>
</comment>
<feature type="binding site" evidence="7">
    <location>
        <position position="304"/>
    </location>
    <ligand>
        <name>substrate</name>
    </ligand>
</feature>
<evidence type="ECO:0000256" key="3">
    <source>
        <dbReference type="ARBA" id="ARBA00022857"/>
    </source>
</evidence>
<dbReference type="GO" id="GO:0005737">
    <property type="term" value="C:cytoplasm"/>
    <property type="evidence" value="ECO:0007669"/>
    <property type="project" value="UniProtKB-SubCell"/>
</dbReference>
<dbReference type="SUPFAM" id="SSF53659">
    <property type="entry name" value="Isocitrate/Isopropylmalate dehydrogenase-like"/>
    <property type="match status" value="1"/>
</dbReference>
<evidence type="ECO:0000256" key="7">
    <source>
        <dbReference type="HAMAP-Rule" id="MF_00536"/>
    </source>
</evidence>
<feature type="binding site" evidence="7">
    <location>
        <position position="221"/>
    </location>
    <ligand>
        <name>a divalent metal cation</name>
        <dbReference type="ChEBI" id="CHEBI:60240"/>
        <note>ligand shared between dimeric partners</note>
    </ligand>
</feature>
<dbReference type="Proteomes" id="UP000276223">
    <property type="component" value="Unassembled WGS sequence"/>
</dbReference>
<comment type="catalytic activity">
    <reaction evidence="7">
        <text>4-(phosphooxy)-L-threonine + NAD(+) = 3-amino-2-oxopropyl phosphate + CO2 + NADH</text>
        <dbReference type="Rhea" id="RHEA:32275"/>
        <dbReference type="ChEBI" id="CHEBI:16526"/>
        <dbReference type="ChEBI" id="CHEBI:57279"/>
        <dbReference type="ChEBI" id="CHEBI:57540"/>
        <dbReference type="ChEBI" id="CHEBI:57945"/>
        <dbReference type="ChEBI" id="CHEBI:58452"/>
        <dbReference type="EC" id="1.1.1.262"/>
    </reaction>
</comment>
<proteinExistence type="inferred from homology"/>
<feature type="binding site" evidence="7">
    <location>
        <position position="295"/>
    </location>
    <ligand>
        <name>substrate</name>
    </ligand>
</feature>
<comment type="function">
    <text evidence="7">Catalyzes the NAD(P)-dependent oxidation of 4-(phosphooxy)-L-threonine (HTP) into 2-amino-3-oxo-4-(phosphooxy)butyric acid which spontaneously decarboxylates to form 3-amino-2-oxopropyl phosphate (AHAP).</text>
</comment>
<evidence type="ECO:0000256" key="6">
    <source>
        <dbReference type="ARBA" id="ARBA00023096"/>
    </source>
</evidence>
<evidence type="ECO:0000256" key="2">
    <source>
        <dbReference type="ARBA" id="ARBA00022723"/>
    </source>
</evidence>
<accession>A0A3N1UIV5</accession>
<dbReference type="GO" id="GO:0046872">
    <property type="term" value="F:metal ion binding"/>
    <property type="evidence" value="ECO:0007669"/>
    <property type="project" value="UniProtKB-UniRule"/>
</dbReference>
<dbReference type="Pfam" id="PF04166">
    <property type="entry name" value="PdxA"/>
    <property type="match status" value="1"/>
</dbReference>
<dbReference type="UniPathway" id="UPA00244">
    <property type="reaction ID" value="UER00312"/>
</dbReference>
<keyword evidence="1 7" id="KW-0963">Cytoplasm</keyword>
<dbReference type="GO" id="GO:0050570">
    <property type="term" value="F:4-hydroxythreonine-4-phosphate dehydrogenase activity"/>
    <property type="evidence" value="ECO:0007669"/>
    <property type="project" value="UniProtKB-UniRule"/>
</dbReference>
<dbReference type="InterPro" id="IPR005255">
    <property type="entry name" value="PdxA_fam"/>
</dbReference>
<protein>
    <recommendedName>
        <fullName evidence="7">4-hydroxythreonine-4-phosphate dehydrogenase</fullName>
        <ecNumber evidence="7">1.1.1.262</ecNumber>
    </recommendedName>
    <alternativeName>
        <fullName evidence="7">4-(phosphohydroxy)-L-threonine dehydrogenase</fullName>
    </alternativeName>
</protein>
<evidence type="ECO:0000256" key="5">
    <source>
        <dbReference type="ARBA" id="ARBA00023027"/>
    </source>
</evidence>
<dbReference type="AlphaFoldDB" id="A0A3N1UIV5"/>
<feature type="binding site" evidence="7">
    <location>
        <position position="146"/>
    </location>
    <ligand>
        <name>substrate</name>
    </ligand>
</feature>
<organism evidence="8 9">
    <name type="scientific">Desulfosoma caldarium</name>
    <dbReference type="NCBI Taxonomy" id="610254"/>
    <lineage>
        <taxon>Bacteria</taxon>
        <taxon>Pseudomonadati</taxon>
        <taxon>Thermodesulfobacteriota</taxon>
        <taxon>Syntrophobacteria</taxon>
        <taxon>Syntrophobacterales</taxon>
        <taxon>Syntrophobacteraceae</taxon>
        <taxon>Desulfosoma</taxon>
    </lineage>
</organism>
<feature type="binding site" evidence="7">
    <location>
        <position position="278"/>
    </location>
    <ligand>
        <name>a divalent metal cation</name>
        <dbReference type="ChEBI" id="CHEBI:60240"/>
        <note>ligand shared between dimeric partners</note>
    </ligand>
</feature>
<keyword evidence="4 7" id="KW-0560">Oxidoreductase</keyword>
<dbReference type="NCBIfam" id="TIGR00557">
    <property type="entry name" value="pdxA"/>
    <property type="match status" value="1"/>
</dbReference>
<evidence type="ECO:0000256" key="4">
    <source>
        <dbReference type="ARBA" id="ARBA00023002"/>
    </source>
</evidence>
<keyword evidence="5 7" id="KW-0520">NAD</keyword>
<name>A0A3N1UIV5_9BACT</name>
<comment type="subcellular location">
    <subcellularLocation>
        <location evidence="7">Cytoplasm</location>
    </subcellularLocation>
</comment>
<comment type="similarity">
    <text evidence="7">Belongs to the PdxA family.</text>
</comment>